<sequence>METFRLWDVAAEVVFGSASARRSRAGDRPSPQPIQGTAQRPLAGRDGERRHARTARAASADVSHDIYTRHITHTKSIRRAPPPPARPAGATSILKSDGARGRRRDTSDGLQESESMHIF</sequence>
<evidence type="ECO:0000313" key="2">
    <source>
        <dbReference type="EMBL" id="GBP36634.1"/>
    </source>
</evidence>
<feature type="compositionally biased region" description="Basic and acidic residues" evidence="1">
    <location>
        <begin position="97"/>
        <end position="107"/>
    </location>
</feature>
<accession>A0A4C1VFA7</accession>
<comment type="caution">
    <text evidence="2">The sequence shown here is derived from an EMBL/GenBank/DDBJ whole genome shotgun (WGS) entry which is preliminary data.</text>
</comment>
<evidence type="ECO:0000256" key="1">
    <source>
        <dbReference type="SAM" id="MobiDB-lite"/>
    </source>
</evidence>
<keyword evidence="3" id="KW-1185">Reference proteome</keyword>
<dbReference type="EMBL" id="BGZK01000321">
    <property type="protein sequence ID" value="GBP36634.1"/>
    <property type="molecule type" value="Genomic_DNA"/>
</dbReference>
<dbReference type="Proteomes" id="UP000299102">
    <property type="component" value="Unassembled WGS sequence"/>
</dbReference>
<dbReference type="AlphaFoldDB" id="A0A4C1VFA7"/>
<gene>
    <name evidence="2" type="ORF">EVAR_35218_1</name>
</gene>
<protein>
    <submittedName>
        <fullName evidence="2">Uncharacterized protein</fullName>
    </submittedName>
</protein>
<feature type="region of interest" description="Disordered" evidence="1">
    <location>
        <begin position="17"/>
        <end position="119"/>
    </location>
</feature>
<proteinExistence type="predicted"/>
<name>A0A4C1VFA7_EUMVA</name>
<organism evidence="2 3">
    <name type="scientific">Eumeta variegata</name>
    <name type="common">Bagworm moth</name>
    <name type="synonym">Eumeta japonica</name>
    <dbReference type="NCBI Taxonomy" id="151549"/>
    <lineage>
        <taxon>Eukaryota</taxon>
        <taxon>Metazoa</taxon>
        <taxon>Ecdysozoa</taxon>
        <taxon>Arthropoda</taxon>
        <taxon>Hexapoda</taxon>
        <taxon>Insecta</taxon>
        <taxon>Pterygota</taxon>
        <taxon>Neoptera</taxon>
        <taxon>Endopterygota</taxon>
        <taxon>Lepidoptera</taxon>
        <taxon>Glossata</taxon>
        <taxon>Ditrysia</taxon>
        <taxon>Tineoidea</taxon>
        <taxon>Psychidae</taxon>
        <taxon>Oiketicinae</taxon>
        <taxon>Eumeta</taxon>
    </lineage>
</organism>
<reference evidence="2 3" key="1">
    <citation type="journal article" date="2019" name="Commun. Biol.">
        <title>The bagworm genome reveals a unique fibroin gene that provides high tensile strength.</title>
        <authorList>
            <person name="Kono N."/>
            <person name="Nakamura H."/>
            <person name="Ohtoshi R."/>
            <person name="Tomita M."/>
            <person name="Numata K."/>
            <person name="Arakawa K."/>
        </authorList>
    </citation>
    <scope>NUCLEOTIDE SEQUENCE [LARGE SCALE GENOMIC DNA]</scope>
</reference>
<evidence type="ECO:0000313" key="3">
    <source>
        <dbReference type="Proteomes" id="UP000299102"/>
    </source>
</evidence>